<protein>
    <recommendedName>
        <fullName evidence="3">SPOR domain-containing protein</fullName>
    </recommendedName>
</protein>
<keyword evidence="2" id="KW-0472">Membrane</keyword>
<evidence type="ECO:0000256" key="2">
    <source>
        <dbReference type="SAM" id="Phobius"/>
    </source>
</evidence>
<evidence type="ECO:0000256" key="1">
    <source>
        <dbReference type="SAM" id="MobiDB-lite"/>
    </source>
</evidence>
<feature type="region of interest" description="Disordered" evidence="1">
    <location>
        <begin position="11"/>
        <end position="42"/>
    </location>
</feature>
<dbReference type="InterPro" id="IPR036680">
    <property type="entry name" value="SPOR-like_sf"/>
</dbReference>
<dbReference type="Pfam" id="PF05036">
    <property type="entry name" value="SPOR"/>
    <property type="match status" value="1"/>
</dbReference>
<comment type="caution">
    <text evidence="4">The sequence shown here is derived from an EMBL/GenBank/DDBJ whole genome shotgun (WGS) entry which is preliminary data.</text>
</comment>
<evidence type="ECO:0000313" key="5">
    <source>
        <dbReference type="Proteomes" id="UP000838324"/>
    </source>
</evidence>
<name>A0ABN8H6T7_9BACL</name>
<keyword evidence="2" id="KW-1133">Transmembrane helix</keyword>
<accession>A0ABN8H6T7</accession>
<reference evidence="4" key="1">
    <citation type="submission" date="2022-01" db="EMBL/GenBank/DDBJ databases">
        <authorList>
            <person name="Criscuolo A."/>
        </authorList>
    </citation>
    <scope>NUCLEOTIDE SEQUENCE</scope>
    <source>
        <strain evidence="4">CIP111892</strain>
    </source>
</reference>
<keyword evidence="2" id="KW-0812">Transmembrane</keyword>
<feature type="region of interest" description="Disordered" evidence="1">
    <location>
        <begin position="157"/>
        <end position="187"/>
    </location>
</feature>
<dbReference type="EMBL" id="CAKMMG010000016">
    <property type="protein sequence ID" value="CAH1225375.1"/>
    <property type="molecule type" value="Genomic_DNA"/>
</dbReference>
<gene>
    <name evidence="4" type="ORF">PAECIP111892_05608</name>
</gene>
<dbReference type="SUPFAM" id="SSF110997">
    <property type="entry name" value="Sporulation related repeat"/>
    <property type="match status" value="1"/>
</dbReference>
<dbReference type="Proteomes" id="UP000838324">
    <property type="component" value="Unassembled WGS sequence"/>
</dbReference>
<evidence type="ECO:0000259" key="3">
    <source>
        <dbReference type="Pfam" id="PF05036"/>
    </source>
</evidence>
<dbReference type="InterPro" id="IPR007730">
    <property type="entry name" value="SPOR-like_dom"/>
</dbReference>
<evidence type="ECO:0000313" key="4">
    <source>
        <dbReference type="EMBL" id="CAH1225375.1"/>
    </source>
</evidence>
<feature type="domain" description="SPOR" evidence="3">
    <location>
        <begin position="200"/>
        <end position="267"/>
    </location>
</feature>
<organism evidence="4 5">
    <name type="scientific">Paenibacillus auburnensis</name>
    <dbReference type="NCBI Taxonomy" id="2905649"/>
    <lineage>
        <taxon>Bacteria</taxon>
        <taxon>Bacillati</taxon>
        <taxon>Bacillota</taxon>
        <taxon>Bacilli</taxon>
        <taxon>Bacillales</taxon>
        <taxon>Paenibacillaceae</taxon>
        <taxon>Paenibacillus</taxon>
    </lineage>
</organism>
<feature type="transmembrane region" description="Helical" evidence="2">
    <location>
        <begin position="125"/>
        <end position="144"/>
    </location>
</feature>
<feature type="compositionally biased region" description="Low complexity" evidence="1">
    <location>
        <begin position="158"/>
        <end position="184"/>
    </location>
</feature>
<sequence length="395" mass="41689">MNNGRMTFRFDMNKDKSGQAPQDISVGGGGLGTVKDYSSTQQREETIPLETWSYRDVEVEPVYDLQERPSRHPAAIIHEEEYRQGSQYSEFASSDESENYGDISYSGVSYGGSYQTRRPTQWWKFALPVAGALGIGVLLGYAALNFISGVNDGGSNGAAGANRAAVQSQANTSSGQQTTSGTGQPDISAAGRIPVAIAEQSYYLLQYGVFSTPAGAQQAQQELLTAGLAAGLDPEGGNRVYAGMSPDREQAKLLSSGLKNQGIELYVREVTLPAADQAAFAGASEAVNSYFAASGKLVNELSSLSASLLSGAGGNVDSAAVSDLHMQWNEAVKGLEPGLTAEGKSLCAGLEKSVSQGIAALNEYNKNQAQGLLWEVQDSMMSFLASQKSLLSLLS</sequence>
<proteinExistence type="predicted"/>
<keyword evidence="5" id="KW-1185">Reference proteome</keyword>
<dbReference type="Gene3D" id="3.30.70.1070">
    <property type="entry name" value="Sporulation related repeat"/>
    <property type="match status" value="1"/>
</dbReference>